<reference evidence="2" key="1">
    <citation type="submission" date="2019-03" db="EMBL/GenBank/DDBJ databases">
        <title>Single cell metagenomics reveals metabolic interactions within the superorganism composed of flagellate Streblomastix strix and complex community of Bacteroidetes bacteria on its surface.</title>
        <authorList>
            <person name="Treitli S.C."/>
            <person name="Kolisko M."/>
            <person name="Husnik F."/>
            <person name="Keeling P."/>
            <person name="Hampl V."/>
        </authorList>
    </citation>
    <scope>NUCLEOTIDE SEQUENCE</scope>
    <source>
        <strain evidence="2">STM</strain>
    </source>
</reference>
<dbReference type="InterPro" id="IPR036465">
    <property type="entry name" value="vWFA_dom_sf"/>
</dbReference>
<dbReference type="Gene3D" id="3.40.50.410">
    <property type="entry name" value="von Willebrand factor, type A domain"/>
    <property type="match status" value="1"/>
</dbReference>
<dbReference type="InterPro" id="IPR002035">
    <property type="entry name" value="VWF_A"/>
</dbReference>
<evidence type="ECO:0000313" key="2">
    <source>
        <dbReference type="EMBL" id="KAA6343088.1"/>
    </source>
</evidence>
<dbReference type="SMART" id="SM00327">
    <property type="entry name" value="VWA"/>
    <property type="match status" value="1"/>
</dbReference>
<proteinExistence type="predicted"/>
<name>A0A5J4SB42_9ZZZZ</name>
<dbReference type="Pfam" id="PF13519">
    <property type="entry name" value="VWA_2"/>
    <property type="match status" value="1"/>
</dbReference>
<organism evidence="2">
    <name type="scientific">termite gut metagenome</name>
    <dbReference type="NCBI Taxonomy" id="433724"/>
    <lineage>
        <taxon>unclassified sequences</taxon>
        <taxon>metagenomes</taxon>
        <taxon>organismal metagenomes</taxon>
    </lineage>
</organism>
<dbReference type="AlphaFoldDB" id="A0A5J4SB42"/>
<comment type="caution">
    <text evidence="2">The sequence shown here is derived from an EMBL/GenBank/DDBJ whole genome shotgun (WGS) entry which is preliminary data.</text>
</comment>
<dbReference type="SUPFAM" id="SSF53300">
    <property type="entry name" value="vWA-like"/>
    <property type="match status" value="1"/>
</dbReference>
<dbReference type="EMBL" id="SNRY01000289">
    <property type="protein sequence ID" value="KAA6343088.1"/>
    <property type="molecule type" value="Genomic_DNA"/>
</dbReference>
<protein>
    <recommendedName>
        <fullName evidence="1">VWFA domain-containing protein</fullName>
    </recommendedName>
</protein>
<evidence type="ECO:0000259" key="1">
    <source>
        <dbReference type="SMART" id="SM00327"/>
    </source>
</evidence>
<gene>
    <name evidence="2" type="ORF">EZS27_009219</name>
</gene>
<dbReference type="CDD" id="cd00198">
    <property type="entry name" value="vWFA"/>
    <property type="match status" value="1"/>
</dbReference>
<sequence>MSTNYDVYKQKALDAVREVFVKEYKNSIGIPMPEIDFVLPDSTDYKTGQYYITIDETWQIHLNFGLLPKSYKEFQEEVKVLTRHEIEHYMCCPFDVLTYFRMLKTIIDTYNKSYACYNLNIVSLAGSLANQVSDIIVDTKNFKRYKEATLKSEINWIKKGTDITHAPHHSKLMFLTKESIWKENLDLNETDEDFLKEIKLLAKKFEERDIENKELFLKKVEAYTYSFFKLFEQDKKEEQQIKGMTGQGQPYRIPQVMPSKDFQENGSQFVFQSPDKIQEALEELAQEVSLQQFNQILLAARFSSLSEKEKEKIWFEVQNAEIIPIIEKKQVGSNDNYSYPTTWKLGNSIEEIDMMLTFAASPVIIPGVTTKKWVKNSVFNFGNESKQCDLLLVIDTSGSMGFIRDSKSNIYQAILASYGIIKYFELTQSQVALIGFSDKITTNVEWTKNYDEIKENLLVSGSGGTSFPIRTIQRIIDKSKNNIITVIITDGELGNIRQTINYFQDYLNKGNKLFIFLQKKTSYINDYKSLINYGANVLIALTAQEIRDNVLNEGYC</sequence>
<feature type="domain" description="VWFA" evidence="1">
    <location>
        <begin position="387"/>
        <end position="547"/>
    </location>
</feature>
<accession>A0A5J4SB42</accession>